<keyword evidence="3" id="KW-0762">Sugar transport</keyword>
<dbReference type="STRING" id="240303.SAMN05421677_11666"/>
<dbReference type="NCBIfam" id="TIGR00830">
    <property type="entry name" value="PTBA"/>
    <property type="match status" value="1"/>
</dbReference>
<gene>
    <name evidence="8" type="ORF">SAMN05421677_11666</name>
</gene>
<keyword evidence="4" id="KW-0808">Transferase</keyword>
<dbReference type="InterPro" id="IPR050890">
    <property type="entry name" value="PTS_EIIA_component"/>
</dbReference>
<dbReference type="PANTHER" id="PTHR45008:SF1">
    <property type="entry name" value="PTS SYSTEM GLUCOSE-SPECIFIC EIIA COMPONENT"/>
    <property type="match status" value="1"/>
</dbReference>
<dbReference type="GO" id="GO:0016301">
    <property type="term" value="F:kinase activity"/>
    <property type="evidence" value="ECO:0007669"/>
    <property type="project" value="UniProtKB-KW"/>
</dbReference>
<dbReference type="EMBL" id="FNIZ01000016">
    <property type="protein sequence ID" value="SDP34133.1"/>
    <property type="molecule type" value="Genomic_DNA"/>
</dbReference>
<dbReference type="PANTHER" id="PTHR45008">
    <property type="entry name" value="PTS SYSTEM GLUCOSE-SPECIFIC EIIA COMPONENT"/>
    <property type="match status" value="1"/>
</dbReference>
<dbReference type="Proteomes" id="UP000198860">
    <property type="component" value="Unassembled WGS sequence"/>
</dbReference>
<sequence>MYIAIRIHIERDDGEMLKKLFGGNKSVEEQIVAPVSGKVVPLDEVDDPVFSQRMMGDGVAIEPTDGKVVSPVSGEIVQLFPTNHAVGIKTKSGVEVLVHIGLETVSMEGEGFEGHVTTGDKVNAGDHLITFDMDLVKEKAKSTITPVVITNYDDVVENFDPSYSDGANAGESTIATLKTK</sequence>
<name>A0A1H0RXH5_HALAD</name>
<dbReference type="PROSITE" id="PS00371">
    <property type="entry name" value="PTS_EIIA_TYPE_1_HIS"/>
    <property type="match status" value="1"/>
</dbReference>
<feature type="domain" description="PTS EIIA type-1" evidence="7">
    <location>
        <begin position="47"/>
        <end position="151"/>
    </location>
</feature>
<evidence type="ECO:0000313" key="9">
    <source>
        <dbReference type="Proteomes" id="UP000198860"/>
    </source>
</evidence>
<evidence type="ECO:0000259" key="7">
    <source>
        <dbReference type="PROSITE" id="PS51093"/>
    </source>
</evidence>
<dbReference type="InterPro" id="IPR001127">
    <property type="entry name" value="PTS_EIIA_1_perm"/>
</dbReference>
<dbReference type="Pfam" id="PF00358">
    <property type="entry name" value="PTS_EIIA_1"/>
    <property type="match status" value="1"/>
</dbReference>
<evidence type="ECO:0000256" key="3">
    <source>
        <dbReference type="ARBA" id="ARBA00022597"/>
    </source>
</evidence>
<evidence type="ECO:0000256" key="4">
    <source>
        <dbReference type="ARBA" id="ARBA00022679"/>
    </source>
</evidence>
<protein>
    <submittedName>
        <fullName evidence="8">PTS system, glucose-specific IIA component</fullName>
    </submittedName>
</protein>
<reference evidence="9" key="1">
    <citation type="submission" date="2016-10" db="EMBL/GenBank/DDBJ databases">
        <authorList>
            <person name="Varghese N."/>
            <person name="Submissions S."/>
        </authorList>
    </citation>
    <scope>NUCLEOTIDE SEQUENCE [LARGE SCALE GENOMIC DNA]</scope>
    <source>
        <strain evidence="9">CGMCC 1.3703</strain>
    </source>
</reference>
<dbReference type="AlphaFoldDB" id="A0A1H0RXH5"/>
<dbReference type="Gene3D" id="2.70.70.10">
    <property type="entry name" value="Glucose Permease (Domain IIA)"/>
    <property type="match status" value="1"/>
</dbReference>
<keyword evidence="9" id="KW-1185">Reference proteome</keyword>
<dbReference type="FunFam" id="2.70.70.10:FF:000001">
    <property type="entry name" value="PTS system glucose-specific IIA component"/>
    <property type="match status" value="1"/>
</dbReference>
<keyword evidence="2" id="KW-0813">Transport</keyword>
<proteinExistence type="predicted"/>
<dbReference type="PROSITE" id="PS51093">
    <property type="entry name" value="PTS_EIIA_TYPE_1"/>
    <property type="match status" value="1"/>
</dbReference>
<evidence type="ECO:0000256" key="5">
    <source>
        <dbReference type="ARBA" id="ARBA00022683"/>
    </source>
</evidence>
<accession>A0A1H0RXH5</accession>
<evidence type="ECO:0000256" key="1">
    <source>
        <dbReference type="ARBA" id="ARBA00004496"/>
    </source>
</evidence>
<dbReference type="GO" id="GO:0009401">
    <property type="term" value="P:phosphoenolpyruvate-dependent sugar phosphotransferase system"/>
    <property type="evidence" value="ECO:0007669"/>
    <property type="project" value="UniProtKB-KW"/>
</dbReference>
<keyword evidence="5" id="KW-0598">Phosphotransferase system</keyword>
<evidence type="ECO:0000256" key="2">
    <source>
        <dbReference type="ARBA" id="ARBA00022448"/>
    </source>
</evidence>
<comment type="subcellular location">
    <subcellularLocation>
        <location evidence="1">Cytoplasm</location>
    </subcellularLocation>
</comment>
<organism evidence="8 9">
    <name type="scientific">Halobacillus aidingensis</name>
    <dbReference type="NCBI Taxonomy" id="240303"/>
    <lineage>
        <taxon>Bacteria</taxon>
        <taxon>Bacillati</taxon>
        <taxon>Bacillota</taxon>
        <taxon>Bacilli</taxon>
        <taxon>Bacillales</taxon>
        <taxon>Bacillaceae</taxon>
        <taxon>Halobacillus</taxon>
    </lineage>
</organism>
<evidence type="ECO:0000313" key="8">
    <source>
        <dbReference type="EMBL" id="SDP34133.1"/>
    </source>
</evidence>
<dbReference type="GO" id="GO:0005737">
    <property type="term" value="C:cytoplasm"/>
    <property type="evidence" value="ECO:0007669"/>
    <property type="project" value="UniProtKB-SubCell"/>
</dbReference>
<dbReference type="InterPro" id="IPR011055">
    <property type="entry name" value="Dup_hybrid_motif"/>
</dbReference>
<keyword evidence="6" id="KW-0418">Kinase</keyword>
<dbReference type="SUPFAM" id="SSF51261">
    <property type="entry name" value="Duplicated hybrid motif"/>
    <property type="match status" value="1"/>
</dbReference>
<evidence type="ECO:0000256" key="6">
    <source>
        <dbReference type="ARBA" id="ARBA00022777"/>
    </source>
</evidence>